<evidence type="ECO:0000313" key="6">
    <source>
        <dbReference type="EMBL" id="KAF4359836.1"/>
    </source>
</evidence>
<dbReference type="InterPro" id="IPR056789">
    <property type="entry name" value="LRR_R13L1-DRL21"/>
</dbReference>
<feature type="domain" description="Disease resistance N-terminal" evidence="4">
    <location>
        <begin position="12"/>
        <end position="97"/>
    </location>
</feature>
<name>A0A7J6ENG2_CANSA</name>
<organism evidence="6 7">
    <name type="scientific">Cannabis sativa</name>
    <name type="common">Hemp</name>
    <name type="synonym">Marijuana</name>
    <dbReference type="NCBI Taxonomy" id="3483"/>
    <lineage>
        <taxon>Eukaryota</taxon>
        <taxon>Viridiplantae</taxon>
        <taxon>Streptophyta</taxon>
        <taxon>Embryophyta</taxon>
        <taxon>Tracheophyta</taxon>
        <taxon>Spermatophyta</taxon>
        <taxon>Magnoliopsida</taxon>
        <taxon>eudicotyledons</taxon>
        <taxon>Gunneridae</taxon>
        <taxon>Pentapetalae</taxon>
        <taxon>rosids</taxon>
        <taxon>fabids</taxon>
        <taxon>Rosales</taxon>
        <taxon>Cannabaceae</taxon>
        <taxon>Cannabis</taxon>
    </lineage>
</organism>
<dbReference type="Pfam" id="PF25019">
    <property type="entry name" value="LRR_R13L1-DRL21"/>
    <property type="match status" value="2"/>
</dbReference>
<dbReference type="SUPFAM" id="SSF52058">
    <property type="entry name" value="L domain-like"/>
    <property type="match status" value="1"/>
</dbReference>
<evidence type="ECO:0000256" key="2">
    <source>
        <dbReference type="ARBA" id="ARBA00022741"/>
    </source>
</evidence>
<reference evidence="6 7" key="1">
    <citation type="journal article" date="2020" name="bioRxiv">
        <title>Sequence and annotation of 42 cannabis genomes reveals extensive copy number variation in cannabinoid synthesis and pathogen resistance genes.</title>
        <authorList>
            <person name="Mckernan K.J."/>
            <person name="Helbert Y."/>
            <person name="Kane L.T."/>
            <person name="Ebling H."/>
            <person name="Zhang L."/>
            <person name="Liu B."/>
            <person name="Eaton Z."/>
            <person name="Mclaughlin S."/>
            <person name="Kingan S."/>
            <person name="Baybayan P."/>
            <person name="Concepcion G."/>
            <person name="Jordan M."/>
            <person name="Riva A."/>
            <person name="Barbazuk W."/>
            <person name="Harkins T."/>
        </authorList>
    </citation>
    <scope>NUCLEOTIDE SEQUENCE [LARGE SCALE GENOMIC DNA]</scope>
    <source>
        <strain evidence="7">cv. Jamaican Lion 4</strain>
        <tissue evidence="6">Leaf</tissue>
    </source>
</reference>
<sequence length="890" mass="101465">MAEGVLLDIAATLIEMLISSAFEEIGLLYGAKDKFQELVDTTKVIKGVLLDAEEKMVVDQSVKVWLKQLGDAFFLADDLVDKFHTKLLQHRVMFGNNKFTRHVCIFFSNSNQVREEEVIGREDEKREIIRMLVEMEFGEDVSFIPMVGIGGLRTLLLHHRKGLSFLELQDYLPKFKCLRALSVPFMSIEVLPKNLHTINYSASETTSKQAVCEGKHNLQSLSLEWEKVYENNNNMVENDEMLLEGLQPPSNLKELHVWHFMGVRFGSWLSSLNNLVKLKLNMCYKCQYLPKLDQLRSLEELIVSGVEAEYMCSSGEDDDFDANLFFPSLVTFQIEYCFNLKWWWWKKEVDGNNIRSFPRLSNLVITDCPNLTSMPLFPTIKKVKLLASSSMALEDTFKMMRGSSKAHNTHPNISLLRSIHIRSCPSLTSLLVEGIDNLTSLESILIEDCPNLTSLLEGIDNLTSLKSILIEDCPNLTSLLEGIDNLTSLKSILIKDCPNLTLVLEGIDNLPSFRDISIEHCHNLASLLEGIDNLPSLRSIYIRDSSDLTLLLERIENLPSLKSIYIRDCPNLTSLLEEIDNLPSLEFIYIRDCPDLTSVPDNFRKGSLTIEGLSHTHRATSKGVICEGKHNLHSLTLKLNVVKNDEMSIEGLQPPSSLEELNVWDFKGVTFAGWDSSWNNLVKLKLFRCKKCQYLLKLDQLCSLEVFEIDGFEAEYMCSSAEDDDFDTNLFFPSLVTLRIVDCLNLEWWWWKKEVDGNNIRSFPRLSSLTIINCPNFTSMPLFPSIKEVRLYKTSSMALEDTFKMMRGRKAHNTHPNISLLRSIKIEDCPNLTSILEGIDNLPSLESIHINHCCNLISLLEGIDNLPSFESIYIEDCPNLTSIPNNFRKH</sequence>
<dbReference type="Gene3D" id="1.20.5.4130">
    <property type="match status" value="1"/>
</dbReference>
<gene>
    <name evidence="6" type="ORF">G4B88_020357</name>
</gene>
<keyword evidence="2" id="KW-0547">Nucleotide-binding</keyword>
<dbReference type="Gene3D" id="3.80.10.10">
    <property type="entry name" value="Ribonuclease Inhibitor"/>
    <property type="match status" value="4"/>
</dbReference>
<keyword evidence="3" id="KW-0611">Plant defense</keyword>
<dbReference type="InterPro" id="IPR041118">
    <property type="entry name" value="Rx_N"/>
</dbReference>
<accession>A0A7J6ENG2</accession>
<protein>
    <recommendedName>
        <fullName evidence="8">Rx N-terminal domain-containing protein</fullName>
    </recommendedName>
</protein>
<dbReference type="PANTHER" id="PTHR47186">
    <property type="entry name" value="LEUCINE-RICH REPEAT-CONTAINING PROTEIN 57"/>
    <property type="match status" value="1"/>
</dbReference>
<evidence type="ECO:0008006" key="8">
    <source>
        <dbReference type="Google" id="ProtNLM"/>
    </source>
</evidence>
<dbReference type="Proteomes" id="UP000583929">
    <property type="component" value="Unassembled WGS sequence"/>
</dbReference>
<dbReference type="InterPro" id="IPR032675">
    <property type="entry name" value="LRR_dom_sf"/>
</dbReference>
<dbReference type="GO" id="GO:0006952">
    <property type="term" value="P:defense response"/>
    <property type="evidence" value="ECO:0007669"/>
    <property type="project" value="UniProtKB-KW"/>
</dbReference>
<evidence type="ECO:0000256" key="1">
    <source>
        <dbReference type="ARBA" id="ARBA00022737"/>
    </source>
</evidence>
<feature type="domain" description="R13L1/DRL21-like LRR repeat region" evidence="5">
    <location>
        <begin position="605"/>
        <end position="711"/>
    </location>
</feature>
<keyword evidence="1" id="KW-0677">Repeat</keyword>
<evidence type="ECO:0000259" key="5">
    <source>
        <dbReference type="Pfam" id="PF25019"/>
    </source>
</evidence>
<dbReference type="Pfam" id="PF18052">
    <property type="entry name" value="Rx_N"/>
    <property type="match status" value="1"/>
</dbReference>
<dbReference type="EMBL" id="JAATIQ010000363">
    <property type="protein sequence ID" value="KAF4359836.1"/>
    <property type="molecule type" value="Genomic_DNA"/>
</dbReference>
<keyword evidence="7" id="KW-1185">Reference proteome</keyword>
<dbReference type="PANTHER" id="PTHR47186:SF3">
    <property type="entry name" value="OS09G0267800 PROTEIN"/>
    <property type="match status" value="1"/>
</dbReference>
<dbReference type="SUPFAM" id="SSF52047">
    <property type="entry name" value="RNI-like"/>
    <property type="match status" value="2"/>
</dbReference>
<evidence type="ECO:0000259" key="4">
    <source>
        <dbReference type="Pfam" id="PF18052"/>
    </source>
</evidence>
<comment type="caution">
    <text evidence="6">The sequence shown here is derived from an EMBL/GenBank/DDBJ whole genome shotgun (WGS) entry which is preliminary data.</text>
</comment>
<proteinExistence type="predicted"/>
<evidence type="ECO:0000313" key="7">
    <source>
        <dbReference type="Proteomes" id="UP000583929"/>
    </source>
</evidence>
<dbReference type="GO" id="GO:0000166">
    <property type="term" value="F:nucleotide binding"/>
    <property type="evidence" value="ECO:0007669"/>
    <property type="project" value="UniProtKB-KW"/>
</dbReference>
<feature type="domain" description="R13L1/DRL21-like LRR repeat region" evidence="5">
    <location>
        <begin position="199"/>
        <end position="304"/>
    </location>
</feature>
<evidence type="ECO:0000256" key="3">
    <source>
        <dbReference type="ARBA" id="ARBA00022821"/>
    </source>
</evidence>
<dbReference type="AlphaFoldDB" id="A0A7J6ENG2"/>